<proteinExistence type="inferred from homology"/>
<evidence type="ECO:0000256" key="10">
    <source>
        <dbReference type="SAM" id="Phobius"/>
    </source>
</evidence>
<evidence type="ECO:0000256" key="2">
    <source>
        <dbReference type="ARBA" id="ARBA00006214"/>
    </source>
</evidence>
<gene>
    <name evidence="12" type="ORF">UW78_C0018G0016</name>
</gene>
<dbReference type="GO" id="GO:0016020">
    <property type="term" value="C:membrane"/>
    <property type="evidence" value="ECO:0007669"/>
    <property type="project" value="UniProtKB-SubCell"/>
</dbReference>
<dbReference type="Pfam" id="PF07884">
    <property type="entry name" value="VKOR"/>
    <property type="match status" value="1"/>
</dbReference>
<reference evidence="12 13" key="1">
    <citation type="journal article" date="2015" name="Nature">
        <title>rRNA introns, odd ribosomes, and small enigmatic genomes across a large radiation of phyla.</title>
        <authorList>
            <person name="Brown C.T."/>
            <person name="Hug L.A."/>
            <person name="Thomas B.C."/>
            <person name="Sharon I."/>
            <person name="Castelle C.J."/>
            <person name="Singh A."/>
            <person name="Wilkins M.J."/>
            <person name="Williams K.H."/>
            <person name="Banfield J.F."/>
        </authorList>
    </citation>
    <scope>NUCLEOTIDE SEQUENCE [LARGE SCALE GENOMIC DNA]</scope>
</reference>
<evidence type="ECO:0000313" key="13">
    <source>
        <dbReference type="Proteomes" id="UP000034595"/>
    </source>
</evidence>
<comment type="similarity">
    <text evidence="2">Belongs to the VKOR family.</text>
</comment>
<dbReference type="AlphaFoldDB" id="A0A0G1KBD0"/>
<dbReference type="GO" id="GO:0048038">
    <property type="term" value="F:quinone binding"/>
    <property type="evidence" value="ECO:0007669"/>
    <property type="project" value="UniProtKB-KW"/>
</dbReference>
<keyword evidence="9" id="KW-0676">Redox-active center</keyword>
<dbReference type="InterPro" id="IPR012932">
    <property type="entry name" value="VKOR"/>
</dbReference>
<evidence type="ECO:0000256" key="1">
    <source>
        <dbReference type="ARBA" id="ARBA00004141"/>
    </source>
</evidence>
<evidence type="ECO:0000313" key="12">
    <source>
        <dbReference type="EMBL" id="KKT81066.1"/>
    </source>
</evidence>
<feature type="domain" description="Vitamin K epoxide reductase" evidence="11">
    <location>
        <begin position="3"/>
        <end position="133"/>
    </location>
</feature>
<sequence length="136" mass="15094">MRINRIIFVLSLLGISIAIYVLQSFLRDTPIVCLNSGCELVRKNSASYILGIPVPAFGLVGYSFLAILAFVKTTKNTNKRTISRLMLGIATFGALFVTWFTYTELFVIRAVCTWCAVSTVNMVTIFVLTIKNEIDG</sequence>
<evidence type="ECO:0000256" key="6">
    <source>
        <dbReference type="ARBA" id="ARBA00023002"/>
    </source>
</evidence>
<evidence type="ECO:0000256" key="4">
    <source>
        <dbReference type="ARBA" id="ARBA00022719"/>
    </source>
</evidence>
<comment type="caution">
    <text evidence="12">The sequence shown here is derived from an EMBL/GenBank/DDBJ whole genome shotgun (WGS) entry which is preliminary data.</text>
</comment>
<feature type="transmembrane region" description="Helical" evidence="10">
    <location>
        <begin position="46"/>
        <end position="70"/>
    </location>
</feature>
<dbReference type="EMBL" id="LCJQ01000018">
    <property type="protein sequence ID" value="KKT81066.1"/>
    <property type="molecule type" value="Genomic_DNA"/>
</dbReference>
<keyword evidence="4" id="KW-0874">Quinone</keyword>
<keyword evidence="7 10" id="KW-0472">Membrane</keyword>
<protein>
    <recommendedName>
        <fullName evidence="11">Vitamin K epoxide reductase domain-containing protein</fullName>
    </recommendedName>
</protein>
<dbReference type="InterPro" id="IPR044698">
    <property type="entry name" value="VKOR/LTO1"/>
</dbReference>
<name>A0A0G1KBD0_9BACT</name>
<evidence type="ECO:0000259" key="11">
    <source>
        <dbReference type="SMART" id="SM00756"/>
    </source>
</evidence>
<dbReference type="Proteomes" id="UP000034595">
    <property type="component" value="Unassembled WGS sequence"/>
</dbReference>
<keyword evidence="8" id="KW-1015">Disulfide bond</keyword>
<dbReference type="CDD" id="cd12916">
    <property type="entry name" value="VKOR_1"/>
    <property type="match status" value="1"/>
</dbReference>
<dbReference type="Gene3D" id="1.20.1440.130">
    <property type="entry name" value="VKOR domain"/>
    <property type="match status" value="1"/>
</dbReference>
<evidence type="ECO:0000256" key="9">
    <source>
        <dbReference type="ARBA" id="ARBA00023284"/>
    </source>
</evidence>
<feature type="transmembrane region" description="Helical" evidence="10">
    <location>
        <begin position="82"/>
        <end position="100"/>
    </location>
</feature>
<keyword evidence="3 10" id="KW-0812">Transmembrane</keyword>
<feature type="transmembrane region" description="Helical" evidence="10">
    <location>
        <begin position="7"/>
        <end position="26"/>
    </location>
</feature>
<evidence type="ECO:0000256" key="8">
    <source>
        <dbReference type="ARBA" id="ARBA00023157"/>
    </source>
</evidence>
<keyword evidence="5 10" id="KW-1133">Transmembrane helix</keyword>
<organism evidence="12 13">
    <name type="scientific">Candidatus Azambacteria bacterium GW2011_GWA1_44_9</name>
    <dbReference type="NCBI Taxonomy" id="1618610"/>
    <lineage>
        <taxon>Bacteria</taxon>
        <taxon>Candidatus Azamiibacteriota</taxon>
    </lineage>
</organism>
<dbReference type="InterPro" id="IPR038354">
    <property type="entry name" value="VKOR_sf"/>
</dbReference>
<keyword evidence="6" id="KW-0560">Oxidoreductase</keyword>
<evidence type="ECO:0000256" key="7">
    <source>
        <dbReference type="ARBA" id="ARBA00023136"/>
    </source>
</evidence>
<evidence type="ECO:0000256" key="3">
    <source>
        <dbReference type="ARBA" id="ARBA00022692"/>
    </source>
</evidence>
<feature type="transmembrane region" description="Helical" evidence="10">
    <location>
        <begin position="106"/>
        <end position="130"/>
    </location>
</feature>
<evidence type="ECO:0000256" key="5">
    <source>
        <dbReference type="ARBA" id="ARBA00022989"/>
    </source>
</evidence>
<accession>A0A0G1KBD0</accession>
<dbReference type="SMART" id="SM00756">
    <property type="entry name" value="VKc"/>
    <property type="match status" value="1"/>
</dbReference>
<comment type="subcellular location">
    <subcellularLocation>
        <location evidence="1">Membrane</location>
        <topology evidence="1">Multi-pass membrane protein</topology>
    </subcellularLocation>
</comment>
<dbReference type="GO" id="GO:0016491">
    <property type="term" value="F:oxidoreductase activity"/>
    <property type="evidence" value="ECO:0007669"/>
    <property type="project" value="UniProtKB-KW"/>
</dbReference>